<feature type="compositionally biased region" description="Basic residues" evidence="1">
    <location>
        <begin position="35"/>
        <end position="46"/>
    </location>
</feature>
<evidence type="ECO:0000259" key="2">
    <source>
        <dbReference type="Pfam" id="PF14214"/>
    </source>
</evidence>
<evidence type="ECO:0000256" key="1">
    <source>
        <dbReference type="SAM" id="MobiDB-lite"/>
    </source>
</evidence>
<dbReference type="PANTHER" id="PTHR45786">
    <property type="entry name" value="DNA BINDING PROTEIN-LIKE"/>
    <property type="match status" value="1"/>
</dbReference>
<feature type="compositionally biased region" description="Basic and acidic residues" evidence="1">
    <location>
        <begin position="217"/>
        <end position="278"/>
    </location>
</feature>
<feature type="compositionally biased region" description="Basic and acidic residues" evidence="1">
    <location>
        <begin position="286"/>
        <end position="295"/>
    </location>
</feature>
<accession>A0A6A3I1K1</accession>
<feature type="region of interest" description="Disordered" evidence="1">
    <location>
        <begin position="102"/>
        <end position="121"/>
    </location>
</feature>
<feature type="region of interest" description="Disordered" evidence="1">
    <location>
        <begin position="133"/>
        <end position="295"/>
    </location>
</feature>
<dbReference type="Pfam" id="PF14214">
    <property type="entry name" value="Helitron_like_N"/>
    <property type="match status" value="1"/>
</dbReference>
<feature type="region of interest" description="Disordered" evidence="1">
    <location>
        <begin position="309"/>
        <end position="350"/>
    </location>
</feature>
<sequence length="901" mass="103120">MAPKRKRTRREIEEALLQNARVNATPAGPEDASDRKKRRKRRNYHKRNLDKEFSALNIDAADADVPTANVREVVTTEGATVEQEGKQEDDDPAAHQRRYAAADVEGQRTTESEAVSTATPILGLHDRAAALRARDAERARVRRANMSASQKERTKAKNKERARASRARRTEEQRIAIREIERLRKQQRRARQTPAERETRREHNRIQQQVRRAAQTDAERRDVQQQNRVREAARRADQTDTERETIRQVNRERDAASRAAQTDEQRAASQVFDRERHASLRASQTEGERAASRALDRERHAIVRALQTEEERSATQAVHREQHATRRAALTEGEVEARREQERIRRKSVKRCHGHVNHENFRASMVTGENVVNGRHRLPPTVVCPLCQAWKWPDESDFMCCMKGRVRLHPLQPAPGRLLELYGDSEFRRHVRAYNQAFAFTSIGASSSDSTFRAVDQDQDVAGQHGVYSYRIQGAMGHYLGSMLPYVDPATGERTSPKFAQIYIVDPDMQARAQRRKGIYADLDNVALKDIEDMMERCNPFAQQFLNFGEKLREDLANGVDVMDIQYRLHAKPSQSGTHNLPTVSEVGAALIDDGILPNHATCFYSLGITSCCDSLRQMRSMILSNTHCCSPMVISGGRIRLRDQSALHQGGRLFQQWVVDQRAKCEQEQLRWVATHQKEIRANQYHGVEDALLNENTINLDEGEGLLSEYDRTRGELVHPDRQQREDHFLRQIGKRVILPDSHVGGPRFMYKAYQDSMAIVREYGKPNDFVTMTCNPKWEEIEEKIADPLQSAQDRPDIVARVWQQKLKALLKDLDEGVLGRLLARIYVVEFQKRGLPHAHILIILEDEDKPRTREIIDKLVSTELPDKNVNPDFFDTVMTCMMHGQASLKVGVPAFPIK</sequence>
<protein>
    <recommendedName>
        <fullName evidence="2">Helitron helicase-like domain-containing protein</fullName>
    </recommendedName>
</protein>
<gene>
    <name evidence="3" type="ORF">PR001_g25752</name>
</gene>
<feature type="region of interest" description="Disordered" evidence="1">
    <location>
        <begin position="16"/>
        <end position="49"/>
    </location>
</feature>
<evidence type="ECO:0000313" key="4">
    <source>
        <dbReference type="Proteomes" id="UP000429607"/>
    </source>
</evidence>
<proteinExistence type="predicted"/>
<dbReference type="AlphaFoldDB" id="A0A6A3I1K1"/>
<evidence type="ECO:0000313" key="3">
    <source>
        <dbReference type="EMBL" id="KAE8975282.1"/>
    </source>
</evidence>
<dbReference type="Proteomes" id="UP000429607">
    <property type="component" value="Unassembled WGS sequence"/>
</dbReference>
<reference evidence="3 4" key="1">
    <citation type="submission" date="2018-09" db="EMBL/GenBank/DDBJ databases">
        <title>Genomic investigation of the strawberry pathogen Phytophthora fragariae indicates pathogenicity is determined by transcriptional variation in three key races.</title>
        <authorList>
            <person name="Adams T.M."/>
            <person name="Armitage A.D."/>
            <person name="Sobczyk M.K."/>
            <person name="Bates H.J."/>
            <person name="Dunwell J.M."/>
            <person name="Nellist C.F."/>
            <person name="Harrison R.J."/>
        </authorList>
    </citation>
    <scope>NUCLEOTIDE SEQUENCE [LARGE SCALE GENOMIC DNA]</scope>
    <source>
        <strain evidence="3 4">SCRP249</strain>
    </source>
</reference>
<feature type="compositionally biased region" description="Basic and acidic residues" evidence="1">
    <location>
        <begin position="150"/>
        <end position="184"/>
    </location>
</feature>
<dbReference type="EMBL" id="QXFV01003610">
    <property type="protein sequence ID" value="KAE8975282.1"/>
    <property type="molecule type" value="Genomic_DNA"/>
</dbReference>
<feature type="compositionally biased region" description="Basic and acidic residues" evidence="1">
    <location>
        <begin position="194"/>
        <end position="205"/>
    </location>
</feature>
<feature type="domain" description="Helitron helicase-like" evidence="2">
    <location>
        <begin position="641"/>
        <end position="845"/>
    </location>
</feature>
<name>A0A6A3I1K1_9STRA</name>
<dbReference type="PANTHER" id="PTHR45786:SF74">
    <property type="entry name" value="ATP-DEPENDENT DNA HELICASE"/>
    <property type="match status" value="1"/>
</dbReference>
<organism evidence="3 4">
    <name type="scientific">Phytophthora rubi</name>
    <dbReference type="NCBI Taxonomy" id="129364"/>
    <lineage>
        <taxon>Eukaryota</taxon>
        <taxon>Sar</taxon>
        <taxon>Stramenopiles</taxon>
        <taxon>Oomycota</taxon>
        <taxon>Peronosporomycetes</taxon>
        <taxon>Peronosporales</taxon>
        <taxon>Peronosporaceae</taxon>
        <taxon>Phytophthora</taxon>
    </lineage>
</organism>
<feature type="region of interest" description="Disordered" evidence="1">
    <location>
        <begin position="76"/>
        <end position="96"/>
    </location>
</feature>
<dbReference type="InterPro" id="IPR025476">
    <property type="entry name" value="Helitron_helicase-like"/>
</dbReference>
<comment type="caution">
    <text evidence="3">The sequence shown here is derived from an EMBL/GenBank/DDBJ whole genome shotgun (WGS) entry which is preliminary data.</text>
</comment>
<feature type="compositionally biased region" description="Basic and acidic residues" evidence="1">
    <location>
        <begin position="309"/>
        <end position="324"/>
    </location>
</feature>